<organism evidence="1 2">
    <name type="scientific">Paraburkholderia translucens</name>
    <dbReference type="NCBI Taxonomy" id="2886945"/>
    <lineage>
        <taxon>Bacteria</taxon>
        <taxon>Pseudomonadati</taxon>
        <taxon>Pseudomonadota</taxon>
        <taxon>Betaproteobacteria</taxon>
        <taxon>Burkholderiales</taxon>
        <taxon>Burkholderiaceae</taxon>
        <taxon>Paraburkholderia</taxon>
    </lineage>
</organism>
<sequence length="146" mass="15796">MVSTKKAVAPPATRAVVKTVAAKNATTGKAVAGKCRCQRGGRSLTGDEHVTERVFRVLIDDAGPAYPPTSSDAVPSQIPLRPCAREQQTYGQDVLNLVLAKGYLSKLLENQSARQYVSQRHPDLMMEFESIIAAISLDQQQFSPAL</sequence>
<name>A0ABS8KB60_9BURK</name>
<protein>
    <submittedName>
        <fullName evidence="1">Uncharacterized protein</fullName>
    </submittedName>
</protein>
<reference evidence="1 2" key="1">
    <citation type="submission" date="2021-11" db="EMBL/GenBank/DDBJ databases">
        <authorList>
            <person name="Oh E.-T."/>
            <person name="Kim S.-B."/>
        </authorList>
    </citation>
    <scope>NUCLEOTIDE SEQUENCE [LARGE SCALE GENOMIC DNA]</scope>
    <source>
        <strain evidence="1 2">MMS20-SJTN17</strain>
    </source>
</reference>
<gene>
    <name evidence="1" type="ORF">LJ655_08880</name>
</gene>
<dbReference type="EMBL" id="JAJITC010000004">
    <property type="protein sequence ID" value="MCC8402005.1"/>
    <property type="molecule type" value="Genomic_DNA"/>
</dbReference>
<evidence type="ECO:0000313" key="2">
    <source>
        <dbReference type="Proteomes" id="UP001430614"/>
    </source>
</evidence>
<dbReference type="RefSeq" id="WP_230560881.1">
    <property type="nucleotide sequence ID" value="NZ_JAJITC010000004.1"/>
</dbReference>
<dbReference type="Proteomes" id="UP001430614">
    <property type="component" value="Unassembled WGS sequence"/>
</dbReference>
<keyword evidence="2" id="KW-1185">Reference proteome</keyword>
<comment type="caution">
    <text evidence="1">The sequence shown here is derived from an EMBL/GenBank/DDBJ whole genome shotgun (WGS) entry which is preliminary data.</text>
</comment>
<proteinExistence type="predicted"/>
<evidence type="ECO:0000313" key="1">
    <source>
        <dbReference type="EMBL" id="MCC8402005.1"/>
    </source>
</evidence>
<accession>A0ABS8KB60</accession>